<dbReference type="Gene3D" id="2.40.50.140">
    <property type="entry name" value="Nucleic acid-binding proteins"/>
    <property type="match status" value="1"/>
</dbReference>
<gene>
    <name evidence="7" type="primary">RML2</name>
    <name evidence="7" type="ORF">CAAN4_F12838</name>
</gene>
<comment type="similarity">
    <text evidence="1">Belongs to the universal ribosomal protein uL2 family.</text>
</comment>
<dbReference type="SUPFAM" id="SSF50104">
    <property type="entry name" value="Translation proteins SH3-like domain"/>
    <property type="match status" value="1"/>
</dbReference>
<evidence type="ECO:0000256" key="1">
    <source>
        <dbReference type="ARBA" id="ARBA00005636"/>
    </source>
</evidence>
<dbReference type="GO" id="GO:0005840">
    <property type="term" value="C:ribosome"/>
    <property type="evidence" value="ECO:0007669"/>
    <property type="project" value="UniProtKB-KW"/>
</dbReference>
<evidence type="ECO:0000256" key="4">
    <source>
        <dbReference type="SAM" id="MobiDB-lite"/>
    </source>
</evidence>
<dbReference type="InterPro" id="IPR005880">
    <property type="entry name" value="Ribosomal_uL2_bac/org-type"/>
</dbReference>
<dbReference type="PROSITE" id="PS00467">
    <property type="entry name" value="RIBOSOMAL_L2"/>
    <property type="match status" value="1"/>
</dbReference>
<dbReference type="SMART" id="SM01382">
    <property type="entry name" value="Ribosomal_L2_C"/>
    <property type="match status" value="1"/>
</dbReference>
<dbReference type="InterPro" id="IPR022666">
    <property type="entry name" value="Ribosomal_uL2_RNA-bd_dom"/>
</dbReference>
<evidence type="ECO:0000259" key="6">
    <source>
        <dbReference type="SMART" id="SM01383"/>
    </source>
</evidence>
<proteinExistence type="inferred from homology"/>
<reference evidence="7 8" key="1">
    <citation type="submission" date="2024-01" db="EMBL/GenBank/DDBJ databases">
        <authorList>
            <consortium name="Genoscope - CEA"/>
            <person name="William W."/>
        </authorList>
    </citation>
    <scope>NUCLEOTIDE SEQUENCE [LARGE SCALE GENOMIC DNA]</scope>
    <source>
        <strain evidence="7 8">29B2s-10</strain>
    </source>
</reference>
<dbReference type="Pfam" id="PF00181">
    <property type="entry name" value="Ribosomal_L2_N"/>
    <property type="match status" value="1"/>
</dbReference>
<dbReference type="PANTHER" id="PTHR13691">
    <property type="entry name" value="RIBOSOMAL PROTEIN L2"/>
    <property type="match status" value="1"/>
</dbReference>
<accession>A0ABP0EFQ3</accession>
<feature type="compositionally biased region" description="Basic residues" evidence="4">
    <location>
        <begin position="357"/>
        <end position="369"/>
    </location>
</feature>
<dbReference type="EMBL" id="OZ004258">
    <property type="protein sequence ID" value="CAK7913666.1"/>
    <property type="molecule type" value="Genomic_DNA"/>
</dbReference>
<dbReference type="InterPro" id="IPR022671">
    <property type="entry name" value="Ribosomal_uL2_CS"/>
</dbReference>
<feature type="domain" description="Large ribosomal subunit protein uL2 C-terminal" evidence="5">
    <location>
        <begin position="226"/>
        <end position="356"/>
    </location>
</feature>
<dbReference type="InterPro" id="IPR022669">
    <property type="entry name" value="Ribosomal_uL2_C"/>
</dbReference>
<dbReference type="InterPro" id="IPR002171">
    <property type="entry name" value="Ribosomal_uL2"/>
</dbReference>
<evidence type="ECO:0000256" key="3">
    <source>
        <dbReference type="ARBA" id="ARBA00023274"/>
    </source>
</evidence>
<dbReference type="SUPFAM" id="SSF50249">
    <property type="entry name" value="Nucleic acid-binding proteins"/>
    <property type="match status" value="1"/>
</dbReference>
<dbReference type="Proteomes" id="UP001497600">
    <property type="component" value="Chromosome F"/>
</dbReference>
<evidence type="ECO:0000313" key="8">
    <source>
        <dbReference type="Proteomes" id="UP001497600"/>
    </source>
</evidence>
<dbReference type="Gene3D" id="2.30.30.30">
    <property type="match status" value="1"/>
</dbReference>
<keyword evidence="8" id="KW-1185">Reference proteome</keyword>
<dbReference type="InterPro" id="IPR008991">
    <property type="entry name" value="Translation_prot_SH3-like_sf"/>
</dbReference>
<keyword evidence="2 7" id="KW-0689">Ribosomal protein</keyword>
<dbReference type="NCBIfam" id="TIGR01171">
    <property type="entry name" value="rplB_bact"/>
    <property type="match status" value="1"/>
</dbReference>
<dbReference type="PANTHER" id="PTHR13691:SF5">
    <property type="entry name" value="LARGE RIBOSOMAL SUBUNIT PROTEIN UL2M"/>
    <property type="match status" value="1"/>
</dbReference>
<keyword evidence="3" id="KW-0687">Ribonucleoprotein</keyword>
<dbReference type="InterPro" id="IPR012340">
    <property type="entry name" value="NA-bd_OB-fold"/>
</dbReference>
<feature type="domain" description="Large ribosomal subunit protein uL2 RNA-binding" evidence="6">
    <location>
        <begin position="119"/>
        <end position="195"/>
    </location>
</feature>
<dbReference type="SMART" id="SM01383">
    <property type="entry name" value="Ribosomal_L2"/>
    <property type="match status" value="1"/>
</dbReference>
<dbReference type="InterPro" id="IPR014722">
    <property type="entry name" value="Rib_uL2_dom2"/>
</dbReference>
<dbReference type="Pfam" id="PF03947">
    <property type="entry name" value="Ribosomal_L2_C"/>
    <property type="match status" value="1"/>
</dbReference>
<feature type="region of interest" description="Disordered" evidence="4">
    <location>
        <begin position="329"/>
        <end position="378"/>
    </location>
</feature>
<organism evidence="7 8">
    <name type="scientific">[Candida] anglica</name>
    <dbReference type="NCBI Taxonomy" id="148631"/>
    <lineage>
        <taxon>Eukaryota</taxon>
        <taxon>Fungi</taxon>
        <taxon>Dikarya</taxon>
        <taxon>Ascomycota</taxon>
        <taxon>Saccharomycotina</taxon>
        <taxon>Pichiomycetes</taxon>
        <taxon>Debaryomycetaceae</taxon>
        <taxon>Kurtzmaniella</taxon>
    </lineage>
</organism>
<sequence>MISVGLLTRTCLGRRAGTGAVSALALPASMRSLSTESKEQSNAKLSIQIDSASSLTDLEMRDAAHNKKRLLANQAIKMKTFTGDLHRPGSTHFRMPIHSHLHQGGPVRELTVPKKKTAGRNHTGRITVRGRGGGHKQRVRLLDYFRTEGGRQTVVRIEYDPLRSAHIALIKHNETGNLSYILASNGLRSGDIVESFLGGLPQDFLQEMRASNNGEIDDALLSTRTMQRGNCMPLRMVPIGTIVHNVGLQNGGPGKIARAAGTYARLLTKYPERNRAVLRMCSGEHRYVPLDVTSTLGTVSNREHQTIILGKAGRNRYRGFRPKVRGVAMNACDHPHGGGRGKSKSNKVSQSPWGLKKFARTRKFKKVNKMKIQDRPRR</sequence>
<evidence type="ECO:0000313" key="7">
    <source>
        <dbReference type="EMBL" id="CAK7913666.1"/>
    </source>
</evidence>
<evidence type="ECO:0000256" key="2">
    <source>
        <dbReference type="ARBA" id="ARBA00022980"/>
    </source>
</evidence>
<protein>
    <submittedName>
        <fullName evidence="7">54S ribosomal protein Rml2p, mitochondrial</fullName>
    </submittedName>
</protein>
<evidence type="ECO:0000259" key="5">
    <source>
        <dbReference type="SMART" id="SM01382"/>
    </source>
</evidence>
<name>A0ABP0EFQ3_9ASCO</name>
<dbReference type="Gene3D" id="4.10.950.10">
    <property type="entry name" value="Ribosomal protein L2, domain 3"/>
    <property type="match status" value="1"/>
</dbReference>
<dbReference type="InterPro" id="IPR014726">
    <property type="entry name" value="Ribosomal_uL2_dom3"/>
</dbReference>